<reference evidence="3 4" key="1">
    <citation type="journal article" date="2010" name="BMC Genomics">
        <title>Genome analysis and comparative genomics of a Giardia intestinalis assemblage E isolate.</title>
        <authorList>
            <person name="Jerlstrom-Hultqvist J."/>
            <person name="Franzen O."/>
            <person name="Ankarklev J."/>
            <person name="Xu F."/>
            <person name="Nohynkova E."/>
            <person name="Andersson J.O."/>
            <person name="Svard S.G."/>
            <person name="Andersson B."/>
        </authorList>
    </citation>
    <scope>NUCLEOTIDE SEQUENCE [LARGE SCALE GENOMIC DNA]</scope>
    <source>
        <strain evidence="3 4">P15</strain>
    </source>
</reference>
<keyword evidence="1" id="KW-0175">Coiled coil</keyword>
<feature type="coiled-coil region" evidence="1">
    <location>
        <begin position="343"/>
        <end position="384"/>
    </location>
</feature>
<feature type="coiled-coil region" evidence="1">
    <location>
        <begin position="266"/>
        <end position="303"/>
    </location>
</feature>
<dbReference type="AlphaFoldDB" id="E1F715"/>
<dbReference type="OrthoDB" id="194358at2759"/>
<dbReference type="EMBL" id="ACVC01000210">
    <property type="protein sequence ID" value="EFO61745.1"/>
    <property type="molecule type" value="Genomic_DNA"/>
</dbReference>
<evidence type="ECO:0000256" key="1">
    <source>
        <dbReference type="SAM" id="Coils"/>
    </source>
</evidence>
<evidence type="ECO:0000256" key="2">
    <source>
        <dbReference type="SAM" id="MobiDB-lite"/>
    </source>
</evidence>
<dbReference type="Proteomes" id="UP000008974">
    <property type="component" value="Unassembled WGS sequence"/>
</dbReference>
<dbReference type="Pfam" id="PF12796">
    <property type="entry name" value="Ank_2"/>
    <property type="match status" value="1"/>
</dbReference>
<proteinExistence type="predicted"/>
<dbReference type="SMART" id="SM00248">
    <property type="entry name" value="ANK"/>
    <property type="match status" value="3"/>
</dbReference>
<sequence length="537" mass="59329">MRPHTLATNLIAAARLGDINALKNALPNEVGKLGPDGLSALHVAILANHEECCFLLAPYEALVHTRDGVSPLVLAIRVGNEILVEMLLEFCEDTTTQGTLSLLDEAVLCDNMNILRQLLTRDFTMEQVLRALRTAHGGASYDAVHMILSDYLLTHWESAHSTGDKPIHLPSGLNTGANISANVSANAKVDYTTSTKEAMRNTAPLSISQLQQSPPVESATEMPQTDPGHLDMSYTTTKPTENSNVSHLLAEENLRKMSKEHLIGLCQQLQEELKVTTMEADRLERILAEVNNAETSILQASRALLSPARSITQPSIQTKTAGTSPILGTKDTKEAEIVSLESYKQLQNVLMDLQITFEGMQKRMTEVELAYTQEKRNSRELREKLRERLKDKSVGAQPHNILVQKRPTSAQASQAIQSSHVSQIRANSLKKGLPTPTSIAVRLAAPTAARSKESEIERLRMEIISKNTEILSIQAQIHSLEHASLHTYGAVQDKNLIIEARERLERAKHRSRVAQMQLDKLLMSSSHATPQRLRTHG</sequence>
<protein>
    <recommendedName>
        <fullName evidence="5">Ankyrin repeat protein</fullName>
    </recommendedName>
</protein>
<dbReference type="PANTHER" id="PTHR24184">
    <property type="entry name" value="SI:CH211-189E2.2"/>
    <property type="match status" value="1"/>
</dbReference>
<organism evidence="3 4">
    <name type="scientific">Giardia intestinalis (strain P15)</name>
    <name type="common">Giardia lamblia</name>
    <dbReference type="NCBI Taxonomy" id="658858"/>
    <lineage>
        <taxon>Eukaryota</taxon>
        <taxon>Metamonada</taxon>
        <taxon>Diplomonadida</taxon>
        <taxon>Hexamitidae</taxon>
        <taxon>Giardiinae</taxon>
        <taxon>Giardia</taxon>
    </lineage>
</organism>
<evidence type="ECO:0008006" key="5">
    <source>
        <dbReference type="Google" id="ProtNLM"/>
    </source>
</evidence>
<dbReference type="SUPFAM" id="SSF48403">
    <property type="entry name" value="Ankyrin repeat"/>
    <property type="match status" value="1"/>
</dbReference>
<accession>E1F715</accession>
<dbReference type="PANTHER" id="PTHR24184:SF11">
    <property type="entry name" value="ANKYRIN REPEAT AND SOCS BOX CONTAINING 3"/>
    <property type="match status" value="1"/>
</dbReference>
<dbReference type="InterPro" id="IPR036770">
    <property type="entry name" value="Ankyrin_rpt-contain_sf"/>
</dbReference>
<dbReference type="Gene3D" id="1.25.40.20">
    <property type="entry name" value="Ankyrin repeat-containing domain"/>
    <property type="match status" value="1"/>
</dbReference>
<evidence type="ECO:0000313" key="4">
    <source>
        <dbReference type="Proteomes" id="UP000008974"/>
    </source>
</evidence>
<dbReference type="InterPro" id="IPR002110">
    <property type="entry name" value="Ankyrin_rpt"/>
</dbReference>
<comment type="caution">
    <text evidence="3">The sequence shown here is derived from an EMBL/GenBank/DDBJ whole genome shotgun (WGS) entry which is preliminary data.</text>
</comment>
<dbReference type="VEuPathDB" id="GiardiaDB:GLP15_4989"/>
<dbReference type="OMA" id="LANHEEC"/>
<feature type="region of interest" description="Disordered" evidence="2">
    <location>
        <begin position="207"/>
        <end position="241"/>
    </location>
</feature>
<evidence type="ECO:0000313" key="3">
    <source>
        <dbReference type="EMBL" id="EFO61745.1"/>
    </source>
</evidence>
<name>E1F715_GIAIA</name>
<gene>
    <name evidence="3" type="ORF">GLP15_4989</name>
</gene>